<accession>A0A927B8T5</accession>
<dbReference type="Proteomes" id="UP000653797">
    <property type="component" value="Unassembled WGS sequence"/>
</dbReference>
<dbReference type="AlphaFoldDB" id="A0A927B8T5"/>
<proteinExistence type="predicted"/>
<organism evidence="2 3">
    <name type="scientific">Spirosoma validum</name>
    <dbReference type="NCBI Taxonomy" id="2771355"/>
    <lineage>
        <taxon>Bacteria</taxon>
        <taxon>Pseudomonadati</taxon>
        <taxon>Bacteroidota</taxon>
        <taxon>Cytophagia</taxon>
        <taxon>Cytophagales</taxon>
        <taxon>Cytophagaceae</taxon>
        <taxon>Spirosoma</taxon>
    </lineage>
</organism>
<dbReference type="Pfam" id="PF20240">
    <property type="entry name" value="DUF6597"/>
    <property type="match status" value="1"/>
</dbReference>
<comment type="caution">
    <text evidence="2">The sequence shown here is derived from an EMBL/GenBank/DDBJ whole genome shotgun (WGS) entry which is preliminary data.</text>
</comment>
<evidence type="ECO:0000313" key="3">
    <source>
        <dbReference type="Proteomes" id="UP000653797"/>
    </source>
</evidence>
<reference evidence="2" key="1">
    <citation type="submission" date="2020-09" db="EMBL/GenBank/DDBJ databases">
        <authorList>
            <person name="Kim M.K."/>
        </authorList>
    </citation>
    <scope>NUCLEOTIDE SEQUENCE</scope>
    <source>
        <strain evidence="2">BT704</strain>
    </source>
</reference>
<keyword evidence="3" id="KW-1185">Reference proteome</keyword>
<dbReference type="RefSeq" id="WP_191043093.1">
    <property type="nucleotide sequence ID" value="NZ_JACXAA010000023.1"/>
</dbReference>
<evidence type="ECO:0000313" key="2">
    <source>
        <dbReference type="EMBL" id="MBD2757469.1"/>
    </source>
</evidence>
<feature type="domain" description="DUF6597" evidence="1">
    <location>
        <begin position="4"/>
        <end position="51"/>
    </location>
</feature>
<name>A0A927B8T5_9BACT</name>
<protein>
    <recommendedName>
        <fullName evidence="1">DUF6597 domain-containing protein</fullName>
    </recommendedName>
</protein>
<gene>
    <name evidence="2" type="ORF">IC230_31660</name>
</gene>
<dbReference type="InterPro" id="IPR046532">
    <property type="entry name" value="DUF6597"/>
</dbReference>
<evidence type="ECO:0000259" key="1">
    <source>
        <dbReference type="Pfam" id="PF20240"/>
    </source>
</evidence>
<dbReference type="EMBL" id="JACXAA010000023">
    <property type="protein sequence ID" value="MBD2757469.1"/>
    <property type="molecule type" value="Genomic_DNA"/>
</dbReference>
<sequence length="72" mass="8238">MAPQEFIPDPQLANLVQSYWMTQRNFYPPKDTFQVLPDRFIEIIVSYGAPGFLLTPDTSLPLPALYLVPLLK</sequence>